<accession>A0A6C0F0V0</accession>
<organism evidence="1">
    <name type="scientific">viral metagenome</name>
    <dbReference type="NCBI Taxonomy" id="1070528"/>
    <lineage>
        <taxon>unclassified sequences</taxon>
        <taxon>metagenomes</taxon>
        <taxon>organismal metagenomes</taxon>
    </lineage>
</organism>
<name>A0A6C0F0V0_9ZZZZ</name>
<proteinExistence type="predicted"/>
<reference evidence="1" key="1">
    <citation type="journal article" date="2020" name="Nature">
        <title>Giant virus diversity and host interactions through global metagenomics.</title>
        <authorList>
            <person name="Schulz F."/>
            <person name="Roux S."/>
            <person name="Paez-Espino D."/>
            <person name="Jungbluth S."/>
            <person name="Walsh D.A."/>
            <person name="Denef V.J."/>
            <person name="McMahon K.D."/>
            <person name="Konstantinidis K.T."/>
            <person name="Eloe-Fadrosh E.A."/>
            <person name="Kyrpides N.C."/>
            <person name="Woyke T."/>
        </authorList>
    </citation>
    <scope>NUCLEOTIDE SEQUENCE</scope>
    <source>
        <strain evidence="1">GVMAG-M-3300009161-34</strain>
    </source>
</reference>
<dbReference type="EMBL" id="MN738957">
    <property type="protein sequence ID" value="QHT33055.1"/>
    <property type="molecule type" value="Genomic_DNA"/>
</dbReference>
<sequence>MGILKKNDYIKILNYYNIPITPTDSSKTIKNKAEEILADKLCKCIKKVKKTDKGDGDETGGDTPSEAESKAIGICNDSIFRRKGLKHSGFTCKRRPKFIKYPGKNYSLQTRSKYLSKKQKMRRIFLTRKNKQ</sequence>
<evidence type="ECO:0000313" key="1">
    <source>
        <dbReference type="EMBL" id="QHT33055.1"/>
    </source>
</evidence>
<dbReference type="AlphaFoldDB" id="A0A6C0F0V0"/>
<protein>
    <submittedName>
        <fullName evidence="1">Uncharacterized protein</fullName>
    </submittedName>
</protein>